<protein>
    <submittedName>
        <fullName evidence="1">Uncharacterized protein</fullName>
    </submittedName>
</protein>
<sequence>MVDSMGGGATWPGAVSGGAGMAPNPAMNQAIHPVVNPAMAMTTGPAMGMVVGGVTGTAMGPIPGHPPALVPAQVQCAVTLQRLYAWLQMSLPQAPQVAGIIPLLVQAVQLYRAGQFEACLAQLQAVLGFVNSGQPTVPLL</sequence>
<evidence type="ECO:0000313" key="2">
    <source>
        <dbReference type="Proteomes" id="UP000610966"/>
    </source>
</evidence>
<evidence type="ECO:0000313" key="1">
    <source>
        <dbReference type="EMBL" id="GIH71688.1"/>
    </source>
</evidence>
<accession>A0A8J3W122</accession>
<dbReference type="Proteomes" id="UP000610966">
    <property type="component" value="Unassembled WGS sequence"/>
</dbReference>
<name>A0A8J3W122_9ACTN</name>
<dbReference type="AlphaFoldDB" id="A0A8J3W122"/>
<dbReference type="EMBL" id="BOOG01000038">
    <property type="protein sequence ID" value="GIH71688.1"/>
    <property type="molecule type" value="Genomic_DNA"/>
</dbReference>
<reference evidence="1" key="1">
    <citation type="submission" date="2021-01" db="EMBL/GenBank/DDBJ databases">
        <title>Whole genome shotgun sequence of Sphaerimonospora thailandensis NBRC 107569.</title>
        <authorList>
            <person name="Komaki H."/>
            <person name="Tamura T."/>
        </authorList>
    </citation>
    <scope>NUCLEOTIDE SEQUENCE</scope>
    <source>
        <strain evidence="1">NBRC 107569</strain>
    </source>
</reference>
<proteinExistence type="predicted"/>
<organism evidence="1 2">
    <name type="scientific">Sphaerimonospora thailandensis</name>
    <dbReference type="NCBI Taxonomy" id="795644"/>
    <lineage>
        <taxon>Bacteria</taxon>
        <taxon>Bacillati</taxon>
        <taxon>Actinomycetota</taxon>
        <taxon>Actinomycetes</taxon>
        <taxon>Streptosporangiales</taxon>
        <taxon>Streptosporangiaceae</taxon>
        <taxon>Sphaerimonospora</taxon>
    </lineage>
</organism>
<comment type="caution">
    <text evidence="1">The sequence shown here is derived from an EMBL/GenBank/DDBJ whole genome shotgun (WGS) entry which is preliminary data.</text>
</comment>
<keyword evidence="2" id="KW-1185">Reference proteome</keyword>
<gene>
    <name evidence="1" type="ORF">Mth01_39410</name>
</gene>